<dbReference type="EMBL" id="VSRR010009997">
    <property type="protein sequence ID" value="MPC51166.1"/>
    <property type="molecule type" value="Genomic_DNA"/>
</dbReference>
<keyword evidence="2" id="KW-1185">Reference proteome</keyword>
<reference evidence="1 2" key="1">
    <citation type="submission" date="2019-05" db="EMBL/GenBank/DDBJ databases">
        <title>Another draft genome of Portunus trituberculatus and its Hox gene families provides insights of decapod evolution.</title>
        <authorList>
            <person name="Jeong J.-H."/>
            <person name="Song I."/>
            <person name="Kim S."/>
            <person name="Choi T."/>
            <person name="Kim D."/>
            <person name="Ryu S."/>
            <person name="Kim W."/>
        </authorList>
    </citation>
    <scope>NUCLEOTIDE SEQUENCE [LARGE SCALE GENOMIC DNA]</scope>
    <source>
        <tissue evidence="1">Muscle</tissue>
    </source>
</reference>
<evidence type="ECO:0000313" key="2">
    <source>
        <dbReference type="Proteomes" id="UP000324222"/>
    </source>
</evidence>
<accession>A0A5B7FZW9</accession>
<comment type="caution">
    <text evidence="1">The sequence shown here is derived from an EMBL/GenBank/DDBJ whole genome shotgun (WGS) entry which is preliminary data.</text>
</comment>
<gene>
    <name evidence="1" type="ORF">E2C01_045006</name>
</gene>
<proteinExistence type="predicted"/>
<protein>
    <submittedName>
        <fullName evidence="1">Uncharacterized protein</fullName>
    </submittedName>
</protein>
<dbReference type="Proteomes" id="UP000324222">
    <property type="component" value="Unassembled WGS sequence"/>
</dbReference>
<evidence type="ECO:0000313" key="1">
    <source>
        <dbReference type="EMBL" id="MPC51166.1"/>
    </source>
</evidence>
<sequence>MLVLCVGECEVAERVAKRSTDTDPATCFLHPPTHMLHQVLEGPSYQSASLVVTRHTARLKLEYNNTLPQFHPRNIQRGSFGVG</sequence>
<name>A0A5B7FZW9_PORTR</name>
<organism evidence="1 2">
    <name type="scientific">Portunus trituberculatus</name>
    <name type="common">Swimming crab</name>
    <name type="synonym">Neptunus trituberculatus</name>
    <dbReference type="NCBI Taxonomy" id="210409"/>
    <lineage>
        <taxon>Eukaryota</taxon>
        <taxon>Metazoa</taxon>
        <taxon>Ecdysozoa</taxon>
        <taxon>Arthropoda</taxon>
        <taxon>Crustacea</taxon>
        <taxon>Multicrustacea</taxon>
        <taxon>Malacostraca</taxon>
        <taxon>Eumalacostraca</taxon>
        <taxon>Eucarida</taxon>
        <taxon>Decapoda</taxon>
        <taxon>Pleocyemata</taxon>
        <taxon>Brachyura</taxon>
        <taxon>Eubrachyura</taxon>
        <taxon>Portunoidea</taxon>
        <taxon>Portunidae</taxon>
        <taxon>Portuninae</taxon>
        <taxon>Portunus</taxon>
    </lineage>
</organism>
<dbReference type="AlphaFoldDB" id="A0A5B7FZW9"/>